<dbReference type="SUPFAM" id="SSF57567">
    <property type="entry name" value="Serine protease inhibitors"/>
    <property type="match status" value="1"/>
</dbReference>
<protein>
    <submittedName>
        <fullName evidence="4">(spotted green pufferfish) hypothetical protein</fullName>
    </submittedName>
</protein>
<evidence type="ECO:0000256" key="2">
    <source>
        <dbReference type="ARBA" id="ARBA00023180"/>
    </source>
</evidence>
<feature type="domain" description="VWFD" evidence="3">
    <location>
        <begin position="49"/>
        <end position="235"/>
    </location>
</feature>
<organism evidence="4">
    <name type="scientific">Tetraodon nigroviridis</name>
    <name type="common">Spotted green pufferfish</name>
    <name type="synonym">Chelonodon nigroviridis</name>
    <dbReference type="NCBI Taxonomy" id="99883"/>
    <lineage>
        <taxon>Eukaryota</taxon>
        <taxon>Metazoa</taxon>
        <taxon>Chordata</taxon>
        <taxon>Craniata</taxon>
        <taxon>Vertebrata</taxon>
        <taxon>Euteleostomi</taxon>
        <taxon>Actinopterygii</taxon>
        <taxon>Neopterygii</taxon>
        <taxon>Teleostei</taxon>
        <taxon>Neoteleostei</taxon>
        <taxon>Acanthomorphata</taxon>
        <taxon>Eupercaria</taxon>
        <taxon>Tetraodontiformes</taxon>
        <taxon>Tetradontoidea</taxon>
        <taxon>Tetraodontidae</taxon>
        <taxon>Tetraodon</taxon>
    </lineage>
</organism>
<dbReference type="GO" id="GO:0031012">
    <property type="term" value="C:extracellular matrix"/>
    <property type="evidence" value="ECO:0007669"/>
    <property type="project" value="TreeGrafter"/>
</dbReference>
<dbReference type="InterPro" id="IPR036084">
    <property type="entry name" value="Ser_inhib-like_sf"/>
</dbReference>
<reference evidence="4" key="1">
    <citation type="journal article" date="2004" name="Nature">
        <title>Genome duplication in the teleost fish Tetraodon nigroviridis reveals the early vertebrate proto-karyotype.</title>
        <authorList>
            <person name="Jaillon O."/>
            <person name="Aury J.-M."/>
            <person name="Brunet F."/>
            <person name="Petit J.-L."/>
            <person name="Stange-Thomann N."/>
            <person name="Mauceli E."/>
            <person name="Bouneau L."/>
            <person name="Fischer C."/>
            <person name="Ozouf-Costaz C."/>
            <person name="Bernot A."/>
            <person name="Nicaud S."/>
            <person name="Jaffe D."/>
            <person name="Fisher S."/>
            <person name="Lutfalla G."/>
            <person name="Dossat C."/>
            <person name="Segurens B."/>
            <person name="Dasilva C."/>
            <person name="Salanoubat M."/>
            <person name="Levy M."/>
            <person name="Boudet N."/>
            <person name="Castellano S."/>
            <person name="Anthouard V."/>
            <person name="Jubin C."/>
            <person name="Castelli V."/>
            <person name="Katinka M."/>
            <person name="Vacherie B."/>
            <person name="Biemont C."/>
            <person name="Skalli Z."/>
            <person name="Cattolico L."/>
            <person name="Poulain J."/>
            <person name="De Berardinis V."/>
            <person name="Cruaud C."/>
            <person name="Duprat S."/>
            <person name="Brottier P."/>
            <person name="Coutanceau J.-P."/>
            <person name="Gouzy J."/>
            <person name="Parra G."/>
            <person name="Lardier G."/>
            <person name="Chapple C."/>
            <person name="McKernan K.J."/>
            <person name="McEwan P."/>
            <person name="Bosak S."/>
            <person name="Kellis M."/>
            <person name="Volff J.-N."/>
            <person name="Guigo R."/>
            <person name="Zody M.C."/>
            <person name="Mesirov J."/>
            <person name="Lindblad-Toh K."/>
            <person name="Birren B."/>
            <person name="Nusbaum C."/>
            <person name="Kahn D."/>
            <person name="Robinson-Rechavi M."/>
            <person name="Laudet V."/>
            <person name="Schachter V."/>
            <person name="Quetier F."/>
            <person name="Saurin W."/>
            <person name="Scarpelli C."/>
            <person name="Wincker P."/>
            <person name="Lander E.S."/>
            <person name="Weissenbach J."/>
            <person name="Roest Crollius H."/>
        </authorList>
    </citation>
    <scope>NUCLEOTIDE SEQUENCE [LARGE SCALE GENOMIC DNA]</scope>
</reference>
<gene>
    <name evidence="4" type="ORF">GSTENG00012799001</name>
</gene>
<dbReference type="GO" id="GO:0005615">
    <property type="term" value="C:extracellular space"/>
    <property type="evidence" value="ECO:0007669"/>
    <property type="project" value="TreeGrafter"/>
</dbReference>
<evidence type="ECO:0000313" key="4">
    <source>
        <dbReference type="EMBL" id="CAF95952.1"/>
    </source>
</evidence>
<dbReference type="Pfam" id="PF08742">
    <property type="entry name" value="C8"/>
    <property type="match status" value="2"/>
</dbReference>
<dbReference type="PROSITE" id="PS51233">
    <property type="entry name" value="VWFD"/>
    <property type="match status" value="1"/>
</dbReference>
<dbReference type="InterPro" id="IPR001846">
    <property type="entry name" value="VWF_type-D"/>
</dbReference>
<comment type="caution">
    <text evidence="4">The sequence shown here is derived from an EMBL/GenBank/DDBJ whole genome shotgun (WGS) entry which is preliminary data.</text>
</comment>
<dbReference type="InterPro" id="IPR014853">
    <property type="entry name" value="VWF/SSPO/ZAN-like_Cys-rich_dom"/>
</dbReference>
<dbReference type="Pfam" id="PF01826">
    <property type="entry name" value="TIL"/>
    <property type="match status" value="1"/>
</dbReference>
<evidence type="ECO:0000256" key="1">
    <source>
        <dbReference type="ARBA" id="ARBA00023157"/>
    </source>
</evidence>
<dbReference type="PANTHER" id="PTHR11339:SF408">
    <property type="entry name" value="MUCIN-5B"/>
    <property type="match status" value="1"/>
</dbReference>
<dbReference type="CDD" id="cd19941">
    <property type="entry name" value="TIL"/>
    <property type="match status" value="1"/>
</dbReference>
<name>Q4STT0_TETNG</name>
<reference evidence="4" key="2">
    <citation type="submission" date="2004-02" db="EMBL/GenBank/DDBJ databases">
        <authorList>
            <consortium name="Genoscope"/>
            <consortium name="Whitehead Institute Centre for Genome Research"/>
        </authorList>
    </citation>
    <scope>NUCLEOTIDE SEQUENCE</scope>
</reference>
<accession>Q4STT0</accession>
<proteinExistence type="predicted"/>
<feature type="non-terminal residue" evidence="4">
    <location>
        <position position="351"/>
    </location>
</feature>
<evidence type="ECO:0000259" key="3">
    <source>
        <dbReference type="PROSITE" id="PS51233"/>
    </source>
</evidence>
<sequence>CDGIFSSAPFDGCQNLLDMVSFAKVCMQDTCTSKNSTDALLCKTISEFSRQCVYAGGMPQQWRNQTFCYYQCPYNMQYLECSSSCQDSCTNPSASQTCDLHCHDGCSCPKALVRLVSGLVQMKIVQVLALWRGELTLTPSMDIYIPYTETAITSWLRWSAFSGLGKRSNPKWRSSSKLGVLFTSKGRTKQEVDRRIGLCGNFNHKMSDDFTGTSGLVEGTAAAFANTWKTSASCSDITLTFGHPCSLSFNNENYAQFWCSKLTDASGVFSQCHSVINPEKYKYNCIYDSCSCEKSEECMCAAVSSYVYACSAAGIHIRDWRSTICGKFSVCDALVRVRWHMEGYSQRICFF</sequence>
<keyword evidence="1" id="KW-1015">Disulfide bond</keyword>
<dbReference type="Gene3D" id="2.10.25.10">
    <property type="entry name" value="Laminin"/>
    <property type="match status" value="1"/>
</dbReference>
<dbReference type="SMART" id="SM00832">
    <property type="entry name" value="C8"/>
    <property type="match status" value="2"/>
</dbReference>
<dbReference type="EMBL" id="CAAE01014118">
    <property type="protein sequence ID" value="CAF95952.1"/>
    <property type="molecule type" value="Genomic_DNA"/>
</dbReference>
<dbReference type="PANTHER" id="PTHR11339">
    <property type="entry name" value="EXTRACELLULAR MATRIX GLYCOPROTEIN RELATED"/>
    <property type="match status" value="1"/>
</dbReference>
<dbReference type="OrthoDB" id="8863461at2759"/>
<keyword evidence="2" id="KW-0325">Glycoprotein</keyword>
<dbReference type="InterPro" id="IPR050780">
    <property type="entry name" value="Mucin_vWF_Thrombospondin_sf"/>
</dbReference>
<dbReference type="AlphaFoldDB" id="Q4STT0"/>
<dbReference type="InterPro" id="IPR002919">
    <property type="entry name" value="TIL_dom"/>
</dbReference>
<dbReference type="KEGG" id="tng:GSTEN00012799G001"/>